<sequence>MMLLAFALAYLGMLALCLTMSRHHKALLGGEPGSLRQRVLRWAAAICFALALGLCSLSLGGEIGAVLWLCQLMLAALLLVAVLAWRLRWALPVAAPLLASGMLSWWL</sequence>
<keyword evidence="1" id="KW-1133">Transmembrane helix</keyword>
<keyword evidence="1" id="KW-0812">Transmembrane</keyword>
<dbReference type="EMBL" id="CP070505">
    <property type="protein sequence ID" value="QSL95087.1"/>
    <property type="molecule type" value="Genomic_DNA"/>
</dbReference>
<accession>A0ABD7E3S4</accession>
<dbReference type="KEGG" id="pty:JWV26_03265"/>
<organism evidence="2 3">
    <name type="scientific">Ectopseudomonas toyotomiensis</name>
    <dbReference type="NCBI Taxonomy" id="554344"/>
    <lineage>
        <taxon>Bacteria</taxon>
        <taxon>Pseudomonadati</taxon>
        <taxon>Pseudomonadota</taxon>
        <taxon>Gammaproteobacteria</taxon>
        <taxon>Pseudomonadales</taxon>
        <taxon>Pseudomonadaceae</taxon>
        <taxon>Ectopseudomonas</taxon>
    </lineage>
</organism>
<protein>
    <submittedName>
        <fullName evidence="2">DUF3325 domain-containing protein</fullName>
    </submittedName>
</protein>
<reference evidence="2 3" key="1">
    <citation type="submission" date="2021-02" db="EMBL/GenBank/DDBJ databases">
        <title>Whole genome sequencing of Pseudomonas alcaliphila strain SM2.</title>
        <authorList>
            <person name="Alshamsi M.S."/>
            <person name="Sudalaimuthuasari N."/>
            <person name="Kundu B."/>
            <person name="AlMaskari R.S."/>
            <person name="Elmahi Y."/>
            <person name="Mundra S."/>
            <person name="Chandran S."/>
            <person name="Malik S."/>
            <person name="Hazzouri K.M."/>
            <person name="Amiri K.M.A."/>
        </authorList>
    </citation>
    <scope>NUCLEOTIDE SEQUENCE [LARGE SCALE GENOMIC DNA]</scope>
    <source>
        <strain evidence="2 3">SM2</strain>
    </source>
</reference>
<proteinExistence type="predicted"/>
<evidence type="ECO:0000313" key="2">
    <source>
        <dbReference type="EMBL" id="QSL95087.1"/>
    </source>
</evidence>
<dbReference type="Proteomes" id="UP000663658">
    <property type="component" value="Chromosome"/>
</dbReference>
<dbReference type="InterPro" id="IPR021762">
    <property type="entry name" value="DUF3325"/>
</dbReference>
<evidence type="ECO:0000313" key="3">
    <source>
        <dbReference type="Proteomes" id="UP000663658"/>
    </source>
</evidence>
<feature type="transmembrane region" description="Helical" evidence="1">
    <location>
        <begin position="39"/>
        <end position="59"/>
    </location>
</feature>
<gene>
    <name evidence="2" type="ORF">JWV26_03265</name>
</gene>
<dbReference type="AlphaFoldDB" id="A0ABD7E3S4"/>
<keyword evidence="1" id="KW-0472">Membrane</keyword>
<dbReference type="Pfam" id="PF11804">
    <property type="entry name" value="DUF3325"/>
    <property type="match status" value="1"/>
</dbReference>
<feature type="transmembrane region" description="Helical" evidence="1">
    <location>
        <begin position="66"/>
        <end position="83"/>
    </location>
</feature>
<name>A0ABD7E3S4_9GAMM</name>
<evidence type="ECO:0000256" key="1">
    <source>
        <dbReference type="SAM" id="Phobius"/>
    </source>
</evidence>